<evidence type="ECO:0000313" key="6">
    <source>
        <dbReference type="Proteomes" id="UP000253508"/>
    </source>
</evidence>
<keyword evidence="6" id="KW-1185">Reference proteome</keyword>
<evidence type="ECO:0000256" key="2">
    <source>
        <dbReference type="ARBA" id="ARBA00022679"/>
    </source>
</evidence>
<dbReference type="GO" id="GO:0009103">
    <property type="term" value="P:lipopolysaccharide biosynthetic process"/>
    <property type="evidence" value="ECO:0007669"/>
    <property type="project" value="TreeGrafter"/>
</dbReference>
<dbReference type="Pfam" id="PF00534">
    <property type="entry name" value="Glycos_transf_1"/>
    <property type="match status" value="1"/>
</dbReference>
<dbReference type="EMBL" id="QORO01000002">
    <property type="protein sequence ID" value="RCK59699.1"/>
    <property type="molecule type" value="Genomic_DNA"/>
</dbReference>
<evidence type="ECO:0000259" key="4">
    <source>
        <dbReference type="Pfam" id="PF13439"/>
    </source>
</evidence>
<proteinExistence type="predicted"/>
<dbReference type="OrthoDB" id="9801609at2"/>
<dbReference type="SUPFAM" id="SSF53756">
    <property type="entry name" value="UDP-Glycosyltransferase/glycogen phosphorylase"/>
    <property type="match status" value="1"/>
</dbReference>
<feature type="domain" description="Glycosyl transferase family 1" evidence="3">
    <location>
        <begin position="169"/>
        <end position="312"/>
    </location>
</feature>
<dbReference type="GO" id="GO:0016757">
    <property type="term" value="F:glycosyltransferase activity"/>
    <property type="evidence" value="ECO:0007669"/>
    <property type="project" value="UniProtKB-KW"/>
</dbReference>
<dbReference type="InterPro" id="IPR001296">
    <property type="entry name" value="Glyco_trans_1"/>
</dbReference>
<organism evidence="5 6">
    <name type="scientific">Microbacterium sorbitolivorans</name>
    <dbReference type="NCBI Taxonomy" id="1867410"/>
    <lineage>
        <taxon>Bacteria</taxon>
        <taxon>Bacillati</taxon>
        <taxon>Actinomycetota</taxon>
        <taxon>Actinomycetes</taxon>
        <taxon>Micrococcales</taxon>
        <taxon>Microbacteriaceae</taxon>
        <taxon>Microbacterium</taxon>
    </lineage>
</organism>
<protein>
    <submittedName>
        <fullName evidence="5">Glycosyltransferase family 1 protein</fullName>
    </submittedName>
</protein>
<name>A0A367Y232_9MICO</name>
<keyword evidence="1" id="KW-0328">Glycosyltransferase</keyword>
<dbReference type="AlphaFoldDB" id="A0A367Y232"/>
<dbReference type="InterPro" id="IPR028098">
    <property type="entry name" value="Glyco_trans_4-like_N"/>
</dbReference>
<evidence type="ECO:0000259" key="3">
    <source>
        <dbReference type="Pfam" id="PF00534"/>
    </source>
</evidence>
<dbReference type="CDD" id="cd03809">
    <property type="entry name" value="GT4_MtfB-like"/>
    <property type="match status" value="1"/>
</dbReference>
<comment type="caution">
    <text evidence="5">The sequence shown here is derived from an EMBL/GenBank/DDBJ whole genome shotgun (WGS) entry which is preliminary data.</text>
</comment>
<evidence type="ECO:0000313" key="5">
    <source>
        <dbReference type="EMBL" id="RCK59699.1"/>
    </source>
</evidence>
<keyword evidence="2 5" id="KW-0808">Transferase</keyword>
<dbReference type="PANTHER" id="PTHR46401:SF2">
    <property type="entry name" value="GLYCOSYLTRANSFERASE WBBK-RELATED"/>
    <property type="match status" value="1"/>
</dbReference>
<sequence length="342" mass="37241">MRILMPSRILDRHTGGNTTYARQIAAGLTSRGIDVAKMPARSHPVLTMLQETVTGLQRGQAGDVLHYVADTGPLIKVRRPSVVTVHGVASRWIDVARNARQEKVWRTRVQRAIDSTDHVITVSNSSADDVHEIFGVDRDRLTTIEHGIDIATFATPTELSPETRALIPEKFVLYLGNIEPRKNLPSLVKAFATPEVRALGLKLVVAGKPAWNADEIVKVLDASPDVIRLGFVSDEDRRALMQACTVFAFPSLYEGFGFPVLEAMAAGTVVVTSDRGSLAEVAGPAIRFESLEIDAIAQGIVTAVADESARKKALAEGGDWVSKFTWDASVEKHIEVYKKVLG</sequence>
<accession>A0A367Y232</accession>
<dbReference type="Proteomes" id="UP000253508">
    <property type="component" value="Unassembled WGS sequence"/>
</dbReference>
<gene>
    <name evidence="5" type="ORF">DTO57_05880</name>
</gene>
<reference evidence="5 6" key="1">
    <citation type="submission" date="2018-07" db="EMBL/GenBank/DDBJ databases">
        <title>Microbacterium endoborsara sp. nov., a novel actinobacterium isolated from Borszczowia aralocaspica.</title>
        <authorList>
            <person name="An D."/>
        </authorList>
    </citation>
    <scope>NUCLEOTIDE SEQUENCE [LARGE SCALE GENOMIC DNA]</scope>
    <source>
        <strain evidence="5 6">C1.15228</strain>
    </source>
</reference>
<dbReference type="Gene3D" id="3.40.50.2000">
    <property type="entry name" value="Glycogen Phosphorylase B"/>
    <property type="match status" value="2"/>
</dbReference>
<feature type="domain" description="Glycosyltransferase subfamily 4-like N-terminal" evidence="4">
    <location>
        <begin position="77"/>
        <end position="151"/>
    </location>
</feature>
<evidence type="ECO:0000256" key="1">
    <source>
        <dbReference type="ARBA" id="ARBA00022676"/>
    </source>
</evidence>
<dbReference type="RefSeq" id="WP_114117311.1">
    <property type="nucleotide sequence ID" value="NZ_BMHU01000003.1"/>
</dbReference>
<dbReference type="PANTHER" id="PTHR46401">
    <property type="entry name" value="GLYCOSYLTRANSFERASE WBBK-RELATED"/>
    <property type="match status" value="1"/>
</dbReference>
<dbReference type="Pfam" id="PF13439">
    <property type="entry name" value="Glyco_transf_4"/>
    <property type="match status" value="1"/>
</dbReference>